<dbReference type="PANTHER" id="PTHR39173">
    <property type="entry name" value="ACETYLTRANSFERASE"/>
    <property type="match status" value="1"/>
</dbReference>
<gene>
    <name evidence="2" type="ORF">KNV97_05490</name>
</gene>
<organism evidence="2 3">
    <name type="scientific">Vibrio ostreae</name>
    <dbReference type="NCBI Taxonomy" id="2841925"/>
    <lineage>
        <taxon>Bacteria</taxon>
        <taxon>Pseudomonadati</taxon>
        <taxon>Pseudomonadota</taxon>
        <taxon>Gammaproteobacteria</taxon>
        <taxon>Vibrionales</taxon>
        <taxon>Vibrionaceae</taxon>
        <taxon>Vibrio</taxon>
    </lineage>
</organism>
<evidence type="ECO:0000313" key="3">
    <source>
        <dbReference type="Proteomes" id="UP000694232"/>
    </source>
</evidence>
<dbReference type="EC" id="2.3.1.-" evidence="2"/>
<dbReference type="KEGG" id="vos:KNV97_05490"/>
<dbReference type="RefSeq" id="WP_218561725.1">
    <property type="nucleotide sequence ID" value="NZ_CP076642.1"/>
</dbReference>
<dbReference type="CDD" id="cd04301">
    <property type="entry name" value="NAT_SF"/>
    <property type="match status" value="1"/>
</dbReference>
<dbReference type="EMBL" id="CP076642">
    <property type="protein sequence ID" value="QXO15857.1"/>
    <property type="molecule type" value="Genomic_DNA"/>
</dbReference>
<keyword evidence="2" id="KW-0808">Transferase</keyword>
<evidence type="ECO:0000313" key="2">
    <source>
        <dbReference type="EMBL" id="QXO15857.1"/>
    </source>
</evidence>
<reference evidence="2" key="1">
    <citation type="submission" date="2021-06" db="EMBL/GenBank/DDBJ databases">
        <title>Vibrio nov. sp., novel gut bacterium isolated from Yellow Sea oyster.</title>
        <authorList>
            <person name="Muhammad N."/>
            <person name="Nguyen T.H."/>
            <person name="Lee Y.-J."/>
            <person name="Ko J."/>
            <person name="Kim S.-G."/>
        </authorList>
    </citation>
    <scope>NUCLEOTIDE SEQUENCE</scope>
    <source>
        <strain evidence="2">OG9-811</strain>
    </source>
</reference>
<accession>A0A975YLP3</accession>
<protein>
    <submittedName>
        <fullName evidence="2">GNAT family N-acetyltransferase</fullName>
        <ecNumber evidence="2">2.3.1.-</ecNumber>
    </submittedName>
</protein>
<dbReference type="Pfam" id="PF13302">
    <property type="entry name" value="Acetyltransf_3"/>
    <property type="match status" value="1"/>
</dbReference>
<proteinExistence type="predicted"/>
<dbReference type="PROSITE" id="PS51186">
    <property type="entry name" value="GNAT"/>
    <property type="match status" value="1"/>
</dbReference>
<dbReference type="AlphaFoldDB" id="A0A975YLP3"/>
<dbReference type="InterPro" id="IPR000182">
    <property type="entry name" value="GNAT_dom"/>
</dbReference>
<dbReference type="GO" id="GO:0016747">
    <property type="term" value="F:acyltransferase activity, transferring groups other than amino-acyl groups"/>
    <property type="evidence" value="ECO:0007669"/>
    <property type="project" value="InterPro"/>
</dbReference>
<evidence type="ECO:0000259" key="1">
    <source>
        <dbReference type="PROSITE" id="PS51186"/>
    </source>
</evidence>
<keyword evidence="3" id="KW-1185">Reference proteome</keyword>
<name>A0A975YLP3_9VIBR</name>
<sequence length="164" mass="18633">MEIEKASLCHLDAFRDYVEKCVQDGIELYDGANRDSDAYLKKRIGYAEGVGLPEGWPPMSMYFYVDSGKILGAIRIRHGFNEYINNVIGHIGYETLPQARGKGIATSMLHWTLRNLVDESVIISCDINNIGSRKVIEKCGGKYLSTFYCDEKKNHIMRYQLKAV</sequence>
<keyword evidence="2" id="KW-0012">Acyltransferase</keyword>
<dbReference type="Proteomes" id="UP000694232">
    <property type="component" value="Chromosome 2"/>
</dbReference>
<feature type="domain" description="N-acetyltransferase" evidence="1">
    <location>
        <begin position="12"/>
        <end position="162"/>
    </location>
</feature>
<dbReference type="PANTHER" id="PTHR39173:SF1">
    <property type="entry name" value="ACETYLTRANSFERASE"/>
    <property type="match status" value="1"/>
</dbReference>